<protein>
    <recommendedName>
        <fullName evidence="2">Lipid/polyisoprenoid-binding YceI-like domain-containing protein</fullName>
    </recommendedName>
</protein>
<dbReference type="Pfam" id="PF04264">
    <property type="entry name" value="YceI"/>
    <property type="match status" value="1"/>
</dbReference>
<keyword evidence="4" id="KW-1185">Reference proteome</keyword>
<evidence type="ECO:0000313" key="3">
    <source>
        <dbReference type="EMBL" id="GGC12810.1"/>
    </source>
</evidence>
<dbReference type="EMBL" id="BMIK01000001">
    <property type="protein sequence ID" value="GGC12810.1"/>
    <property type="molecule type" value="Genomic_DNA"/>
</dbReference>
<dbReference type="Gene3D" id="2.40.128.110">
    <property type="entry name" value="Lipid/polyisoprenoid-binding, YceI-like"/>
    <property type="match status" value="1"/>
</dbReference>
<feature type="chain" id="PRO_5045236118" description="Lipid/polyisoprenoid-binding YceI-like domain-containing protein" evidence="1">
    <location>
        <begin position="22"/>
        <end position="184"/>
    </location>
</feature>
<dbReference type="Proteomes" id="UP000597338">
    <property type="component" value="Unassembled WGS sequence"/>
</dbReference>
<sequence>MKRFFFLAFLSFLLISGVARAQQYLTRTGQVTFRSEAPEELIEAQNNDVAAQLIVSEAKGQFIIPIKSFKFKKALLQEHFNENYMESDTYPKATYRFTIEDIRNVDFQKPGRYPVRTNGVITLKKTAKTIRVPGYIVVSNGDSIKVEASFSLSPADYDIQIPKLVENKIAKNIEINVRSTLSKP</sequence>
<comment type="caution">
    <text evidence="3">The sequence shown here is derived from an EMBL/GenBank/DDBJ whole genome shotgun (WGS) entry which is preliminary data.</text>
</comment>
<reference evidence="4" key="1">
    <citation type="journal article" date="2019" name="Int. J. Syst. Evol. Microbiol.">
        <title>The Global Catalogue of Microorganisms (GCM) 10K type strain sequencing project: providing services to taxonomists for standard genome sequencing and annotation.</title>
        <authorList>
            <consortium name="The Broad Institute Genomics Platform"/>
            <consortium name="The Broad Institute Genome Sequencing Center for Infectious Disease"/>
            <person name="Wu L."/>
            <person name="Ma J."/>
        </authorList>
    </citation>
    <scope>NUCLEOTIDE SEQUENCE [LARGE SCALE GENOMIC DNA]</scope>
    <source>
        <strain evidence="4">CGMCC 1.15342</strain>
    </source>
</reference>
<accession>A0ABQ1KZT6</accession>
<dbReference type="InterPro" id="IPR007372">
    <property type="entry name" value="Lipid/polyisoprenoid-bd_YceI"/>
</dbReference>
<dbReference type="RefSeq" id="WP_188746218.1">
    <property type="nucleotide sequence ID" value="NZ_BMIK01000001.1"/>
</dbReference>
<dbReference type="InterPro" id="IPR036761">
    <property type="entry name" value="TTHA0802/YceI-like_sf"/>
</dbReference>
<dbReference type="SUPFAM" id="SSF101874">
    <property type="entry name" value="YceI-like"/>
    <property type="match status" value="1"/>
</dbReference>
<evidence type="ECO:0000313" key="4">
    <source>
        <dbReference type="Proteomes" id="UP000597338"/>
    </source>
</evidence>
<organism evidence="3 4">
    <name type="scientific">Parapedobacter defluvii</name>
    <dbReference type="NCBI Taxonomy" id="2045106"/>
    <lineage>
        <taxon>Bacteria</taxon>
        <taxon>Pseudomonadati</taxon>
        <taxon>Bacteroidota</taxon>
        <taxon>Sphingobacteriia</taxon>
        <taxon>Sphingobacteriales</taxon>
        <taxon>Sphingobacteriaceae</taxon>
        <taxon>Parapedobacter</taxon>
    </lineage>
</organism>
<evidence type="ECO:0000256" key="1">
    <source>
        <dbReference type="SAM" id="SignalP"/>
    </source>
</evidence>
<gene>
    <name evidence="3" type="ORF">GCM10011386_00560</name>
</gene>
<name>A0ABQ1KZT6_9SPHI</name>
<feature type="domain" description="Lipid/polyisoprenoid-binding YceI-like" evidence="2">
    <location>
        <begin position="43"/>
        <end position="178"/>
    </location>
</feature>
<proteinExistence type="predicted"/>
<feature type="signal peptide" evidence="1">
    <location>
        <begin position="1"/>
        <end position="21"/>
    </location>
</feature>
<keyword evidence="1" id="KW-0732">Signal</keyword>
<evidence type="ECO:0000259" key="2">
    <source>
        <dbReference type="Pfam" id="PF04264"/>
    </source>
</evidence>